<evidence type="ECO:0000256" key="1">
    <source>
        <dbReference type="SAM" id="MobiDB-lite"/>
    </source>
</evidence>
<dbReference type="EMBL" id="CP074133">
    <property type="protein sequence ID" value="QUX24418.1"/>
    <property type="molecule type" value="Genomic_DNA"/>
</dbReference>
<accession>A0ABX8BUI7</accession>
<feature type="transmembrane region" description="Helical" evidence="2">
    <location>
        <begin position="143"/>
        <end position="161"/>
    </location>
</feature>
<keyword evidence="2" id="KW-0472">Membrane</keyword>
<proteinExistence type="predicted"/>
<keyword evidence="2" id="KW-0812">Transmembrane</keyword>
<protein>
    <recommendedName>
        <fullName evidence="5">Lysoplasmalogenase</fullName>
    </recommendedName>
</protein>
<feature type="transmembrane region" description="Helical" evidence="2">
    <location>
        <begin position="37"/>
        <end position="58"/>
    </location>
</feature>
<evidence type="ECO:0000313" key="4">
    <source>
        <dbReference type="Proteomes" id="UP000676079"/>
    </source>
</evidence>
<evidence type="ECO:0000256" key="2">
    <source>
        <dbReference type="SAM" id="Phobius"/>
    </source>
</evidence>
<feature type="transmembrane region" description="Helical" evidence="2">
    <location>
        <begin position="64"/>
        <end position="81"/>
    </location>
</feature>
<dbReference type="RefSeq" id="WP_220559834.1">
    <property type="nucleotide sequence ID" value="NZ_CP074133.1"/>
</dbReference>
<feature type="region of interest" description="Disordered" evidence="1">
    <location>
        <begin position="1"/>
        <end position="29"/>
    </location>
</feature>
<organism evidence="3 4">
    <name type="scientific">Nocardiopsis changdeensis</name>
    <dbReference type="NCBI Taxonomy" id="2831969"/>
    <lineage>
        <taxon>Bacteria</taxon>
        <taxon>Bacillati</taxon>
        <taxon>Actinomycetota</taxon>
        <taxon>Actinomycetes</taxon>
        <taxon>Streptosporangiales</taxon>
        <taxon>Nocardiopsidaceae</taxon>
        <taxon>Nocardiopsis</taxon>
    </lineage>
</organism>
<dbReference type="Proteomes" id="UP000676079">
    <property type="component" value="Chromosome"/>
</dbReference>
<feature type="transmembrane region" description="Helical" evidence="2">
    <location>
        <begin position="167"/>
        <end position="186"/>
    </location>
</feature>
<evidence type="ECO:0008006" key="5">
    <source>
        <dbReference type="Google" id="ProtNLM"/>
    </source>
</evidence>
<keyword evidence="4" id="KW-1185">Reference proteome</keyword>
<feature type="transmembrane region" description="Helical" evidence="2">
    <location>
        <begin position="112"/>
        <end position="131"/>
    </location>
</feature>
<evidence type="ECO:0000313" key="3">
    <source>
        <dbReference type="EMBL" id="QUX24418.1"/>
    </source>
</evidence>
<name>A0ABX8BUI7_9ACTN</name>
<reference evidence="3 4" key="1">
    <citation type="submission" date="2021-05" db="EMBL/GenBank/DDBJ databases">
        <title>Direct Submission.</title>
        <authorList>
            <person name="Li K."/>
            <person name="Gao J."/>
        </authorList>
    </citation>
    <scope>NUCLEOTIDE SEQUENCE [LARGE SCALE GENOMIC DNA]</scope>
    <source>
        <strain evidence="3 4">Mg02</strain>
    </source>
</reference>
<feature type="transmembrane region" description="Helical" evidence="2">
    <location>
        <begin position="88"/>
        <end position="106"/>
    </location>
</feature>
<keyword evidence="2" id="KW-1133">Transmembrane helix</keyword>
<gene>
    <name evidence="3" type="ORF">KGD84_09165</name>
</gene>
<sequence>MNAYETAPEPNDTRTAGPGPRADRSGEGGPRRAGRFLLARWPTAVALLSAAVLGGGGGGEADAAYGYAEILPLLPLVYLLMAKVGEKYRYLTWPLVLASFVVVTVLRATEIAAPSTVFTALALLVLVWSALDGHLFRPGTYRIQALGMLFFGGLGLVGLAVDPEAARYLIAAGWLLHGIWDFYHLWKDRAVSRSFAEWCGVVDVWVAAELVFRL</sequence>